<dbReference type="AlphaFoldDB" id="A0AAD0W8F6"/>
<sequence>MSVKYPSRRHYRPNLKPVPYQELPFAARLPGCPRVHCWQVPPADDYRQAYLLGREYAGHFIQYVQDNPDVPRHMLLARIAGDVDFSVEGPEQGYWAGFFALIEQVLILPIDIFGYIDRIQLREETLHRSMRKQPTDIE</sequence>
<dbReference type="RefSeq" id="WP_019100337.1">
    <property type="nucleotide sequence ID" value="NZ_CP031968.1"/>
</dbReference>
<reference evidence="1 2" key="1">
    <citation type="submission" date="2018-08" db="EMBL/GenBank/DDBJ databases">
        <title>Complete genome sequence of JP2-74.</title>
        <authorList>
            <person name="Wu L."/>
        </authorList>
    </citation>
    <scope>NUCLEOTIDE SEQUENCE [LARGE SCALE GENOMIC DNA]</scope>
    <source>
        <strain evidence="1 2">JP2-74</strain>
    </source>
</reference>
<dbReference type="GeneID" id="58560639"/>
<evidence type="ECO:0000313" key="2">
    <source>
        <dbReference type="Proteomes" id="UP000259465"/>
    </source>
</evidence>
<evidence type="ECO:0000313" key="1">
    <source>
        <dbReference type="EMBL" id="AXT47214.1"/>
    </source>
</evidence>
<dbReference type="EMBL" id="CP031968">
    <property type="protein sequence ID" value="AXT47214.1"/>
    <property type="molecule type" value="Genomic_DNA"/>
</dbReference>
<name>A0AAD0W8F6_9NEIS</name>
<gene>
    <name evidence="1" type="ORF">D1345_13840</name>
</gene>
<dbReference type="KEGG" id="crz:D1345_13840"/>
<organism evidence="1 2">
    <name type="scientific">Chromobacterium rhizoryzae</name>
    <dbReference type="NCBI Taxonomy" id="1778675"/>
    <lineage>
        <taxon>Bacteria</taxon>
        <taxon>Pseudomonadati</taxon>
        <taxon>Pseudomonadota</taxon>
        <taxon>Betaproteobacteria</taxon>
        <taxon>Neisseriales</taxon>
        <taxon>Chromobacteriaceae</taxon>
        <taxon>Chromobacterium</taxon>
    </lineage>
</organism>
<proteinExistence type="predicted"/>
<dbReference type="Proteomes" id="UP000259465">
    <property type="component" value="Chromosome"/>
</dbReference>
<accession>A0AAD0W8F6</accession>
<keyword evidence="2" id="KW-1185">Reference proteome</keyword>
<protein>
    <submittedName>
        <fullName evidence="1">Uncharacterized protein</fullName>
    </submittedName>
</protein>